<dbReference type="RefSeq" id="WP_326072319.1">
    <property type="nucleotide sequence ID" value="NZ_JARLKY010000026.1"/>
</dbReference>
<protein>
    <recommendedName>
        <fullName evidence="3">Aspartyl-phosphate phosphatase Spo0E family protein</fullName>
    </recommendedName>
</protein>
<evidence type="ECO:0000313" key="2">
    <source>
        <dbReference type="Proteomes" id="UP001338137"/>
    </source>
</evidence>
<comment type="caution">
    <text evidence="1">The sequence shown here is derived from an EMBL/GenBank/DDBJ whole genome shotgun (WGS) entry which is preliminary data.</text>
</comment>
<accession>A0ABU6G1I9</accession>
<keyword evidence="2" id="KW-1185">Reference proteome</keyword>
<gene>
    <name evidence="1" type="ORF">P4I72_12955</name>
</gene>
<evidence type="ECO:0000313" key="1">
    <source>
        <dbReference type="EMBL" id="MEC0228033.1"/>
    </source>
</evidence>
<dbReference type="EMBL" id="JARLKY010000026">
    <property type="protein sequence ID" value="MEC0228033.1"/>
    <property type="molecule type" value="Genomic_DNA"/>
</dbReference>
<dbReference type="Pfam" id="PF26162">
    <property type="entry name" value="YwzD"/>
    <property type="match status" value="1"/>
</dbReference>
<name>A0ABU6G1I9_9BACL</name>
<proteinExistence type="predicted"/>
<reference evidence="1 2" key="1">
    <citation type="submission" date="2023-03" db="EMBL/GenBank/DDBJ databases">
        <title>Bacillus Genome Sequencing.</title>
        <authorList>
            <person name="Dunlap C."/>
        </authorList>
    </citation>
    <scope>NUCLEOTIDE SEQUENCE [LARGE SCALE GENOMIC DNA]</scope>
    <source>
        <strain evidence="1 2">BD-533</strain>
    </source>
</reference>
<dbReference type="Proteomes" id="UP001338137">
    <property type="component" value="Unassembled WGS sequence"/>
</dbReference>
<sequence>MDISALTSQQMREIVIDVYRIGRESEHLKANELIEEIKRQIMLVLREEVTCQS</sequence>
<evidence type="ECO:0008006" key="3">
    <source>
        <dbReference type="Google" id="ProtNLM"/>
    </source>
</evidence>
<organism evidence="1 2">
    <name type="scientific">Paenibacillus alba</name>
    <dbReference type="NCBI Taxonomy" id="1197127"/>
    <lineage>
        <taxon>Bacteria</taxon>
        <taxon>Bacillati</taxon>
        <taxon>Bacillota</taxon>
        <taxon>Bacilli</taxon>
        <taxon>Bacillales</taxon>
        <taxon>Paenibacillaceae</taxon>
        <taxon>Paenibacillus</taxon>
    </lineage>
</organism>
<dbReference type="InterPro" id="IPR058930">
    <property type="entry name" value="YwzD"/>
</dbReference>